<evidence type="ECO:0000313" key="5">
    <source>
        <dbReference type="Proteomes" id="UP000321204"/>
    </source>
</evidence>
<dbReference type="Gene3D" id="3.40.710.10">
    <property type="entry name" value="DD-peptidase/beta-lactamase superfamily"/>
    <property type="match status" value="1"/>
</dbReference>
<accession>A0A5B8UL99</accession>
<protein>
    <submittedName>
        <fullName evidence="4">Serine hydrolase</fullName>
    </submittedName>
</protein>
<dbReference type="PANTHER" id="PTHR46825:SF15">
    <property type="entry name" value="BETA-LACTAMASE-RELATED DOMAIN-CONTAINING PROTEIN"/>
    <property type="match status" value="1"/>
</dbReference>
<dbReference type="PANTHER" id="PTHR46825">
    <property type="entry name" value="D-ALANYL-D-ALANINE-CARBOXYPEPTIDASE/ENDOPEPTIDASE AMPH"/>
    <property type="match status" value="1"/>
</dbReference>
<dbReference type="InterPro" id="IPR050491">
    <property type="entry name" value="AmpC-like"/>
</dbReference>
<evidence type="ECO:0000259" key="3">
    <source>
        <dbReference type="Pfam" id="PF11954"/>
    </source>
</evidence>
<dbReference type="AlphaFoldDB" id="A0A5B8UL99"/>
<dbReference type="RefSeq" id="WP_146789767.1">
    <property type="nucleotide sequence ID" value="NZ_BAABIO010000003.1"/>
</dbReference>
<feature type="domain" description="Beta-lactamase-related" evidence="2">
    <location>
        <begin position="29"/>
        <end position="364"/>
    </location>
</feature>
<dbReference type="InterPro" id="IPR001466">
    <property type="entry name" value="Beta-lactam-related"/>
</dbReference>
<dbReference type="SUPFAM" id="SSF56601">
    <property type="entry name" value="beta-lactamase/transpeptidase-like"/>
    <property type="match status" value="1"/>
</dbReference>
<sequence>MKKFFFLFVAHCFLLIASAQPSFVKDSLDAYVQKALSGWQIPGVAVCVIKDGKIDVMKAYGVSEWGTNKKVDENTLFGIGSNTKAFTATALALLDAEKKLSLDDKVQKWLPDFKLYDPWVTKEATVRDLLCHRLGFETFQGDFMYFDSDLSKEEVRQKFGMVKPLYSFRSRWGYTNAAFLTAGEIIPKVTGKPWNEFLRERIFLPLGMSRTVATDDGVDSSANVSKAHTVVAGSIKTIPYGRLNNMAPAGAIYSSVMDLSKWVLMQLNGGKLNDKEIVPASAISQTRTPQSILGNGGHPFNKSHFALYGLGWFLQEYAGRKIVSHTGGVNGFVTSICLVPEEKLGIVVLTNTDDNNFFEALRYEIMDSYLGLPYRNYSDLSLQQQKASNKEEAEWLQKKRDTVAMKLKTDVPLSALVGTYRHPVYGTMNVSLKDGKAIATFEHHKGRFATVEPLGGNRYLAQFNDPLYGNKVWPFVIENGKVKSVRVTVADFVEFTPYEFVKEK</sequence>
<organism evidence="4 5">
    <name type="scientific">Flavisolibacter ginsenosidimutans</name>
    <dbReference type="NCBI Taxonomy" id="661481"/>
    <lineage>
        <taxon>Bacteria</taxon>
        <taxon>Pseudomonadati</taxon>
        <taxon>Bacteroidota</taxon>
        <taxon>Chitinophagia</taxon>
        <taxon>Chitinophagales</taxon>
        <taxon>Chitinophagaceae</taxon>
        <taxon>Flavisolibacter</taxon>
    </lineage>
</organism>
<gene>
    <name evidence="4" type="ORF">FSB75_16570</name>
</gene>
<feature type="domain" description="Peptidase S12 Pab87-related C-terminal" evidence="3">
    <location>
        <begin position="411"/>
        <end position="491"/>
    </location>
</feature>
<evidence type="ECO:0000313" key="4">
    <source>
        <dbReference type="EMBL" id="QEC57447.1"/>
    </source>
</evidence>
<dbReference type="KEGG" id="fgg:FSB75_16570"/>
<dbReference type="GO" id="GO:0016787">
    <property type="term" value="F:hydrolase activity"/>
    <property type="evidence" value="ECO:0007669"/>
    <property type="project" value="UniProtKB-KW"/>
</dbReference>
<dbReference type="Gene3D" id="2.40.128.600">
    <property type="match status" value="1"/>
</dbReference>
<dbReference type="OrthoDB" id="1522765at2"/>
<feature type="chain" id="PRO_5022810782" evidence="1">
    <location>
        <begin position="25"/>
        <end position="504"/>
    </location>
</feature>
<dbReference type="Pfam" id="PF00144">
    <property type="entry name" value="Beta-lactamase"/>
    <property type="match status" value="1"/>
</dbReference>
<dbReference type="Proteomes" id="UP000321204">
    <property type="component" value="Chromosome"/>
</dbReference>
<dbReference type="InterPro" id="IPR021860">
    <property type="entry name" value="Peptidase_S12_Pab87-rel_C"/>
</dbReference>
<dbReference type="InterPro" id="IPR012338">
    <property type="entry name" value="Beta-lactam/transpept-like"/>
</dbReference>
<reference evidence="4 5" key="1">
    <citation type="journal article" date="2015" name="Int. J. Syst. Evol. Microbiol.">
        <title>Flavisolibacter ginsenosidimutans sp. nov., with ginsenoside-converting activity isolated from soil used for cultivating ginseng.</title>
        <authorList>
            <person name="Zhao Y."/>
            <person name="Liu Q."/>
            <person name="Kang M.S."/>
            <person name="Jin F."/>
            <person name="Yu H."/>
            <person name="Im W.T."/>
        </authorList>
    </citation>
    <scope>NUCLEOTIDE SEQUENCE [LARGE SCALE GENOMIC DNA]</scope>
    <source>
        <strain evidence="4 5">Gsoil 636</strain>
    </source>
</reference>
<proteinExistence type="predicted"/>
<keyword evidence="1" id="KW-0732">Signal</keyword>
<keyword evidence="5" id="KW-1185">Reference proteome</keyword>
<keyword evidence="4" id="KW-0378">Hydrolase</keyword>
<feature type="signal peptide" evidence="1">
    <location>
        <begin position="1"/>
        <end position="24"/>
    </location>
</feature>
<evidence type="ECO:0000256" key="1">
    <source>
        <dbReference type="SAM" id="SignalP"/>
    </source>
</evidence>
<name>A0A5B8UL99_9BACT</name>
<evidence type="ECO:0000259" key="2">
    <source>
        <dbReference type="Pfam" id="PF00144"/>
    </source>
</evidence>
<dbReference type="Pfam" id="PF11954">
    <property type="entry name" value="DUF3471"/>
    <property type="match status" value="1"/>
</dbReference>
<dbReference type="EMBL" id="CP042433">
    <property type="protein sequence ID" value="QEC57447.1"/>
    <property type="molecule type" value="Genomic_DNA"/>
</dbReference>